<name>A0A552IYB9_9CHRO</name>
<protein>
    <submittedName>
        <fullName evidence="1">Uncharacterized protein</fullName>
    </submittedName>
</protein>
<dbReference type="EMBL" id="SFAV01000139">
    <property type="protein sequence ID" value="TRU88461.1"/>
    <property type="molecule type" value="Genomic_DNA"/>
</dbReference>
<evidence type="ECO:0000313" key="1">
    <source>
        <dbReference type="EMBL" id="TRU88461.1"/>
    </source>
</evidence>
<organism evidence="1 2">
    <name type="scientific">Microcystis novacekii Mn_MB_F_20050700_S1D</name>
    <dbReference type="NCBI Taxonomy" id="2486266"/>
    <lineage>
        <taxon>Bacteria</taxon>
        <taxon>Bacillati</taxon>
        <taxon>Cyanobacteriota</taxon>
        <taxon>Cyanophyceae</taxon>
        <taxon>Oscillatoriophycideae</taxon>
        <taxon>Chroococcales</taxon>
        <taxon>Microcystaceae</taxon>
        <taxon>Microcystis</taxon>
    </lineage>
</organism>
<evidence type="ECO:0000313" key="2">
    <source>
        <dbReference type="Proteomes" id="UP000319191"/>
    </source>
</evidence>
<sequence>MDSAILQRVINCTGSGVWGVGCGVWGVGRWGSGETTSCALRGGMRRINKNNLLILNPVIKN</sequence>
<proteinExistence type="predicted"/>
<dbReference type="Proteomes" id="UP000319191">
    <property type="component" value="Unassembled WGS sequence"/>
</dbReference>
<comment type="caution">
    <text evidence="1">The sequence shown here is derived from an EMBL/GenBank/DDBJ whole genome shotgun (WGS) entry which is preliminary data.</text>
</comment>
<gene>
    <name evidence="1" type="ORF">EWV54_10575</name>
</gene>
<accession>A0A552IYB9</accession>
<reference evidence="1 2" key="1">
    <citation type="submission" date="2019-01" db="EMBL/GenBank/DDBJ databases">
        <title>Coherence of Microcystis species and biogeography revealed through population genomics.</title>
        <authorList>
            <person name="Perez-Carrascal O.M."/>
            <person name="Terrat Y."/>
            <person name="Giani A."/>
            <person name="Fortin N."/>
            <person name="Tromas N."/>
            <person name="Shapiro B.J."/>
        </authorList>
    </citation>
    <scope>NUCLEOTIDE SEQUENCE [LARGE SCALE GENOMIC DNA]</scope>
    <source>
        <strain evidence="1">Mn_MB_F_20050700_S1D</strain>
    </source>
</reference>
<dbReference type="AlphaFoldDB" id="A0A552IYB9"/>